<organism evidence="2 3">
    <name type="scientific">Williamsia marianensis</name>
    <dbReference type="NCBI Taxonomy" id="85044"/>
    <lineage>
        <taxon>Bacteria</taxon>
        <taxon>Bacillati</taxon>
        <taxon>Actinomycetota</taxon>
        <taxon>Actinomycetes</taxon>
        <taxon>Mycobacteriales</taxon>
        <taxon>Nocardiaceae</taxon>
        <taxon>Williamsia</taxon>
    </lineage>
</organism>
<dbReference type="Gene3D" id="3.40.50.80">
    <property type="entry name" value="Nucleotide-binding domain of ferredoxin-NADP reductase (FNR) module"/>
    <property type="match status" value="1"/>
</dbReference>
<name>A0A2G3PH17_WILMA</name>
<dbReference type="EMBL" id="PEBD01000010">
    <property type="protein sequence ID" value="PHV65033.1"/>
    <property type="molecule type" value="Genomic_DNA"/>
</dbReference>
<dbReference type="InterPro" id="IPR039374">
    <property type="entry name" value="SIP_fam"/>
</dbReference>
<dbReference type="PANTHER" id="PTHR30157:SF0">
    <property type="entry name" value="NADPH-DEPENDENT FERRIC-CHELATE REDUCTASE"/>
    <property type="match status" value="1"/>
</dbReference>
<reference evidence="2 3" key="1">
    <citation type="submission" date="2017-10" db="EMBL/GenBank/DDBJ databases">
        <title>The draft genome sequence of Williamsia sp. BULT 1.1 isolated from the semi-arid grassland soils from South Africa.</title>
        <authorList>
            <person name="Kabwe M.H."/>
            <person name="Govender N."/>
            <person name="Mutseka Lunga P."/>
            <person name="Vikram S."/>
            <person name="Makhalanyane T.P."/>
        </authorList>
    </citation>
    <scope>NUCLEOTIDE SEQUENCE [LARGE SCALE GENOMIC DNA]</scope>
    <source>
        <strain evidence="2 3">BULT 1.1</strain>
    </source>
</reference>
<accession>A0A2G3PH17</accession>
<dbReference type="RefSeq" id="WP_099383464.1">
    <property type="nucleotide sequence ID" value="NZ_PEBD01000010.1"/>
</dbReference>
<protein>
    <submittedName>
        <fullName evidence="2">NADPH-dependent ferric siderophore reductase</fullName>
    </submittedName>
</protein>
<dbReference type="InterPro" id="IPR007037">
    <property type="entry name" value="SIP_rossman_dom"/>
</dbReference>
<dbReference type="InterPro" id="IPR039261">
    <property type="entry name" value="FNR_nucleotide-bd"/>
</dbReference>
<dbReference type="GO" id="GO:0016491">
    <property type="term" value="F:oxidoreductase activity"/>
    <property type="evidence" value="ECO:0007669"/>
    <property type="project" value="InterPro"/>
</dbReference>
<dbReference type="Gene3D" id="2.40.30.10">
    <property type="entry name" value="Translation factors"/>
    <property type="match status" value="1"/>
</dbReference>
<dbReference type="PANTHER" id="PTHR30157">
    <property type="entry name" value="FERRIC REDUCTASE, NADPH-DEPENDENT"/>
    <property type="match status" value="1"/>
</dbReference>
<evidence type="ECO:0000313" key="3">
    <source>
        <dbReference type="Proteomes" id="UP000225108"/>
    </source>
</evidence>
<gene>
    <name evidence="2" type="ORF">CSW57_14340</name>
</gene>
<evidence type="ECO:0000259" key="1">
    <source>
        <dbReference type="PROSITE" id="PS51384"/>
    </source>
</evidence>
<dbReference type="Pfam" id="PF04954">
    <property type="entry name" value="SIP"/>
    <property type="match status" value="1"/>
</dbReference>
<dbReference type="Pfam" id="PF08021">
    <property type="entry name" value="FAD_binding_9"/>
    <property type="match status" value="1"/>
</dbReference>
<feature type="domain" description="FAD-binding FR-type" evidence="1">
    <location>
        <begin position="1"/>
        <end position="126"/>
    </location>
</feature>
<dbReference type="PROSITE" id="PS51384">
    <property type="entry name" value="FAD_FR"/>
    <property type="match status" value="1"/>
</dbReference>
<dbReference type="CDD" id="cd06193">
    <property type="entry name" value="siderophore_interacting"/>
    <property type="match status" value="1"/>
</dbReference>
<dbReference type="AlphaFoldDB" id="A0A2G3PH17"/>
<proteinExistence type="predicted"/>
<dbReference type="InterPro" id="IPR017938">
    <property type="entry name" value="Riboflavin_synthase-like_b-brl"/>
</dbReference>
<evidence type="ECO:0000313" key="2">
    <source>
        <dbReference type="EMBL" id="PHV65033.1"/>
    </source>
</evidence>
<dbReference type="SUPFAM" id="SSF63380">
    <property type="entry name" value="Riboflavin synthase domain-like"/>
    <property type="match status" value="1"/>
</dbReference>
<dbReference type="InterPro" id="IPR013113">
    <property type="entry name" value="SIP_FAD-bd"/>
</dbReference>
<dbReference type="InterPro" id="IPR017927">
    <property type="entry name" value="FAD-bd_FR_type"/>
</dbReference>
<comment type="caution">
    <text evidence="2">The sequence shown here is derived from an EMBL/GenBank/DDBJ whole genome shotgun (WGS) entry which is preliminary data.</text>
</comment>
<sequence>MGFSFARVVENTELNPRLRRIVFAVPDVAALDLPDLADEVVGIYFPTAGGGRPPAMENRDGVWGYYDQETPPEGRNYTVRSVDRTANTMVVDFVVHDHGVATLWAQGAQVGDEVGMSHARGWYRPEVTTEWQLLVADLAGLPALARIIEGLSAQARVTAIVEVVDESDLDYLPRRDNVDLISLVGSGNGYGDSRLGEAVERFGHPEGRGYCWFAAEAKASRAVRKHFRKQFGWKADQCDIIGYWRFDGEAWAKRFEQVGGELYAVYAAALADGKSEKVASEIFDDALERAGL</sequence>
<dbReference type="Proteomes" id="UP000225108">
    <property type="component" value="Unassembled WGS sequence"/>
</dbReference>